<gene>
    <name evidence="2" type="ORF">CYMTET_33467</name>
</gene>
<feature type="compositionally biased region" description="Basic and acidic residues" evidence="1">
    <location>
        <begin position="11"/>
        <end position="35"/>
    </location>
</feature>
<protein>
    <submittedName>
        <fullName evidence="2">Uncharacterized protein</fullName>
    </submittedName>
</protein>
<feature type="compositionally biased region" description="Polar residues" evidence="1">
    <location>
        <begin position="1"/>
        <end position="10"/>
    </location>
</feature>
<dbReference type="AlphaFoldDB" id="A0AAE0FDK5"/>
<name>A0AAE0FDK5_9CHLO</name>
<keyword evidence="3" id="KW-1185">Reference proteome</keyword>
<evidence type="ECO:0000256" key="1">
    <source>
        <dbReference type="SAM" id="MobiDB-lite"/>
    </source>
</evidence>
<accession>A0AAE0FDK5</accession>
<dbReference type="EMBL" id="LGRX02020493">
    <property type="protein sequence ID" value="KAK3257443.1"/>
    <property type="molecule type" value="Genomic_DNA"/>
</dbReference>
<dbReference type="Proteomes" id="UP001190700">
    <property type="component" value="Unassembled WGS sequence"/>
</dbReference>
<reference evidence="2 3" key="1">
    <citation type="journal article" date="2015" name="Genome Biol. Evol.">
        <title>Comparative Genomics of a Bacterivorous Green Alga Reveals Evolutionary Causalities and Consequences of Phago-Mixotrophic Mode of Nutrition.</title>
        <authorList>
            <person name="Burns J.A."/>
            <person name="Paasch A."/>
            <person name="Narechania A."/>
            <person name="Kim E."/>
        </authorList>
    </citation>
    <scope>NUCLEOTIDE SEQUENCE [LARGE SCALE GENOMIC DNA]</scope>
    <source>
        <strain evidence="2 3">PLY_AMNH</strain>
    </source>
</reference>
<organism evidence="2 3">
    <name type="scientific">Cymbomonas tetramitiformis</name>
    <dbReference type="NCBI Taxonomy" id="36881"/>
    <lineage>
        <taxon>Eukaryota</taxon>
        <taxon>Viridiplantae</taxon>
        <taxon>Chlorophyta</taxon>
        <taxon>Pyramimonadophyceae</taxon>
        <taxon>Pyramimonadales</taxon>
        <taxon>Pyramimonadaceae</taxon>
        <taxon>Cymbomonas</taxon>
    </lineage>
</organism>
<evidence type="ECO:0000313" key="3">
    <source>
        <dbReference type="Proteomes" id="UP001190700"/>
    </source>
</evidence>
<feature type="region of interest" description="Disordered" evidence="1">
    <location>
        <begin position="1"/>
        <end position="37"/>
    </location>
</feature>
<sequence>MDTQQSQVENEQCRREFPSAKAAETAEKDEDKESPVPEYILRAIYPERYKDATSLKSKSDAYAESLHNVHECKKETYKTIILPFLEEQRKAGVRVCAGELGST</sequence>
<evidence type="ECO:0000313" key="2">
    <source>
        <dbReference type="EMBL" id="KAK3257443.1"/>
    </source>
</evidence>
<comment type="caution">
    <text evidence="2">The sequence shown here is derived from an EMBL/GenBank/DDBJ whole genome shotgun (WGS) entry which is preliminary data.</text>
</comment>
<proteinExistence type="predicted"/>